<keyword evidence="2" id="KW-0227">DNA damage</keyword>
<evidence type="ECO:0000313" key="7">
    <source>
        <dbReference type="Proteomes" id="UP000036987"/>
    </source>
</evidence>
<protein>
    <submittedName>
        <fullName evidence="6">Centromere protein S</fullName>
    </submittedName>
</protein>
<dbReference type="PANTHER" id="PTHR22980:SF0">
    <property type="entry name" value="CENTROMERE PROTEIN S"/>
    <property type="match status" value="1"/>
</dbReference>
<evidence type="ECO:0000256" key="3">
    <source>
        <dbReference type="ARBA" id="ARBA00023125"/>
    </source>
</evidence>
<proteinExistence type="inferred from homology"/>
<dbReference type="GO" id="GO:0006281">
    <property type="term" value="P:DNA repair"/>
    <property type="evidence" value="ECO:0007669"/>
    <property type="project" value="UniProtKB-KW"/>
</dbReference>
<dbReference type="SUPFAM" id="SSF47113">
    <property type="entry name" value="Histone-fold"/>
    <property type="match status" value="1"/>
</dbReference>
<evidence type="ECO:0000256" key="4">
    <source>
        <dbReference type="ARBA" id="ARBA00023204"/>
    </source>
</evidence>
<reference evidence="7" key="1">
    <citation type="journal article" date="2016" name="Nature">
        <title>The genome of the seagrass Zostera marina reveals angiosperm adaptation to the sea.</title>
        <authorList>
            <person name="Olsen J.L."/>
            <person name="Rouze P."/>
            <person name="Verhelst B."/>
            <person name="Lin Y.-C."/>
            <person name="Bayer T."/>
            <person name="Collen J."/>
            <person name="Dattolo E."/>
            <person name="De Paoli E."/>
            <person name="Dittami S."/>
            <person name="Maumus F."/>
            <person name="Michel G."/>
            <person name="Kersting A."/>
            <person name="Lauritano C."/>
            <person name="Lohaus R."/>
            <person name="Toepel M."/>
            <person name="Tonon T."/>
            <person name="Vanneste K."/>
            <person name="Amirebrahimi M."/>
            <person name="Brakel J."/>
            <person name="Bostroem C."/>
            <person name="Chovatia M."/>
            <person name="Grimwood J."/>
            <person name="Jenkins J.W."/>
            <person name="Jueterbock A."/>
            <person name="Mraz A."/>
            <person name="Stam W.T."/>
            <person name="Tice H."/>
            <person name="Bornberg-Bauer E."/>
            <person name="Green P.J."/>
            <person name="Pearson G.A."/>
            <person name="Procaccini G."/>
            <person name="Duarte C.M."/>
            <person name="Schmutz J."/>
            <person name="Reusch T.B.H."/>
            <person name="Van de Peer Y."/>
        </authorList>
    </citation>
    <scope>NUCLEOTIDE SEQUENCE [LARGE SCALE GENOMIC DNA]</scope>
    <source>
        <strain evidence="7">cv. Finnish</strain>
    </source>
</reference>
<dbReference type="Proteomes" id="UP000036987">
    <property type="component" value="Unassembled WGS sequence"/>
</dbReference>
<dbReference type="PANTHER" id="PTHR22980">
    <property type="entry name" value="CORTISTATIN"/>
    <property type="match status" value="1"/>
</dbReference>
<dbReference type="Gene3D" id="1.10.20.10">
    <property type="entry name" value="Histone, subunit A"/>
    <property type="match status" value="1"/>
</dbReference>
<name>A0A0K9PFE0_ZOSMR</name>
<dbReference type="OrthoDB" id="1872155at2759"/>
<keyword evidence="3" id="KW-0238">DNA-binding</keyword>
<dbReference type="AlphaFoldDB" id="A0A0K9PFE0"/>
<dbReference type="STRING" id="29655.A0A0K9PFE0"/>
<dbReference type="InterPro" id="IPR029003">
    <property type="entry name" value="CENP-S/Mhf1"/>
</dbReference>
<dbReference type="CDD" id="cd22919">
    <property type="entry name" value="HFD_CENP-S"/>
    <property type="match status" value="1"/>
</dbReference>
<keyword evidence="4" id="KW-0234">DNA repair</keyword>
<feature type="region of interest" description="Disordered" evidence="5">
    <location>
        <begin position="114"/>
        <end position="135"/>
    </location>
</feature>
<comment type="caution">
    <text evidence="6">The sequence shown here is derived from an EMBL/GenBank/DDBJ whole genome shotgun (WGS) entry which is preliminary data.</text>
</comment>
<feature type="compositionally biased region" description="Basic and acidic residues" evidence="5">
    <location>
        <begin position="126"/>
        <end position="135"/>
    </location>
</feature>
<comment type="similarity">
    <text evidence="1">Belongs to the TAF9 family. CENP-S/MHF1 subfamily.</text>
</comment>
<evidence type="ECO:0000256" key="5">
    <source>
        <dbReference type="SAM" id="MobiDB-lite"/>
    </source>
</evidence>
<dbReference type="InterPro" id="IPR009072">
    <property type="entry name" value="Histone-fold"/>
</dbReference>
<keyword evidence="7" id="KW-1185">Reference proteome</keyword>
<sequence length="135" mass="15318">MGRDVVDLGKKDADEVNEEDRDRLDLVRDRFRLSVISICESQARKNGMDIAEIVVACISDLAFNMSEQLAKDLELFSQHAGRKTVNMEDVILTAHRNEGLAAMLRTISLELKGKEPQAERKRKKTSRDEDTCILE</sequence>
<dbReference type="Pfam" id="PF15630">
    <property type="entry name" value="CENP-S"/>
    <property type="match status" value="1"/>
</dbReference>
<dbReference type="EMBL" id="LFYR01000932">
    <property type="protein sequence ID" value="KMZ66972.1"/>
    <property type="molecule type" value="Genomic_DNA"/>
</dbReference>
<evidence type="ECO:0000256" key="1">
    <source>
        <dbReference type="ARBA" id="ARBA00006612"/>
    </source>
</evidence>
<organism evidence="6 7">
    <name type="scientific">Zostera marina</name>
    <name type="common">Eelgrass</name>
    <dbReference type="NCBI Taxonomy" id="29655"/>
    <lineage>
        <taxon>Eukaryota</taxon>
        <taxon>Viridiplantae</taxon>
        <taxon>Streptophyta</taxon>
        <taxon>Embryophyta</taxon>
        <taxon>Tracheophyta</taxon>
        <taxon>Spermatophyta</taxon>
        <taxon>Magnoliopsida</taxon>
        <taxon>Liliopsida</taxon>
        <taxon>Zosteraceae</taxon>
        <taxon>Zostera</taxon>
    </lineage>
</organism>
<dbReference type="GO" id="GO:0031297">
    <property type="term" value="P:replication fork processing"/>
    <property type="evidence" value="ECO:0000318"/>
    <property type="project" value="GO_Central"/>
</dbReference>
<dbReference type="OMA" id="VILCAHR"/>
<evidence type="ECO:0000256" key="2">
    <source>
        <dbReference type="ARBA" id="ARBA00022763"/>
    </source>
</evidence>
<dbReference type="GO" id="GO:0046982">
    <property type="term" value="F:protein heterodimerization activity"/>
    <property type="evidence" value="ECO:0007669"/>
    <property type="project" value="InterPro"/>
</dbReference>
<dbReference type="GO" id="GO:0003682">
    <property type="term" value="F:chromatin binding"/>
    <property type="evidence" value="ECO:0000318"/>
    <property type="project" value="GO_Central"/>
</dbReference>
<dbReference type="GO" id="GO:0071821">
    <property type="term" value="C:FANCM-MHF complex"/>
    <property type="evidence" value="ECO:0000318"/>
    <property type="project" value="GO_Central"/>
</dbReference>
<accession>A0A0K9PFE0</accession>
<dbReference type="GO" id="GO:0000712">
    <property type="term" value="P:resolution of meiotic recombination intermediates"/>
    <property type="evidence" value="ECO:0000318"/>
    <property type="project" value="GO_Central"/>
</dbReference>
<dbReference type="GO" id="GO:0003677">
    <property type="term" value="F:DNA binding"/>
    <property type="evidence" value="ECO:0007669"/>
    <property type="project" value="UniProtKB-KW"/>
</dbReference>
<gene>
    <name evidence="6" type="ORF">ZOSMA_27G00190</name>
</gene>
<evidence type="ECO:0000313" key="6">
    <source>
        <dbReference type="EMBL" id="KMZ66972.1"/>
    </source>
</evidence>